<dbReference type="Proteomes" id="UP001152795">
    <property type="component" value="Unassembled WGS sequence"/>
</dbReference>
<sequence>MAETVKKLYDKHFKFRVPMEMSREDEKDYNSCVKCHLCLKRIYPDSNQIYQKVRDHCHFTGKYREAAHSICNLKARKPDFVPTLFHNLEGYDEHLFLPSLAKNGENVTSIPLNEEKHKSLSKEILRYHIPGKEDGKTRPFNQRFIDSANFLQSSLQKLAKNLPKNEFNYLE</sequence>
<protein>
    <submittedName>
        <fullName evidence="1">Collagen 6, partial</fullName>
    </submittedName>
</protein>
<comment type="caution">
    <text evidence="1">The sequence shown here is derived from an EMBL/GenBank/DDBJ whole genome shotgun (WGS) entry which is preliminary data.</text>
</comment>
<dbReference type="GO" id="GO:0005581">
    <property type="term" value="C:collagen trimer"/>
    <property type="evidence" value="ECO:0007669"/>
    <property type="project" value="UniProtKB-KW"/>
</dbReference>
<dbReference type="SUPFAM" id="SSF53098">
    <property type="entry name" value="Ribonuclease H-like"/>
    <property type="match status" value="1"/>
</dbReference>
<dbReference type="GO" id="GO:0003676">
    <property type="term" value="F:nucleic acid binding"/>
    <property type="evidence" value="ECO:0007669"/>
    <property type="project" value="InterPro"/>
</dbReference>
<organism evidence="1 2">
    <name type="scientific">Paramuricea clavata</name>
    <name type="common">Red gorgonian</name>
    <name type="synonym">Violescent sea-whip</name>
    <dbReference type="NCBI Taxonomy" id="317549"/>
    <lineage>
        <taxon>Eukaryota</taxon>
        <taxon>Metazoa</taxon>
        <taxon>Cnidaria</taxon>
        <taxon>Anthozoa</taxon>
        <taxon>Octocorallia</taxon>
        <taxon>Malacalcyonacea</taxon>
        <taxon>Plexauridae</taxon>
        <taxon>Paramuricea</taxon>
    </lineage>
</organism>
<keyword evidence="2" id="KW-1185">Reference proteome</keyword>
<proteinExistence type="predicted"/>
<dbReference type="InterPro" id="IPR012337">
    <property type="entry name" value="RNaseH-like_sf"/>
</dbReference>
<dbReference type="PANTHER" id="PTHR31511:SF12">
    <property type="entry name" value="RHO TERMINATION FACTOR N-TERMINAL DOMAIN-CONTAINING PROTEIN"/>
    <property type="match status" value="1"/>
</dbReference>
<dbReference type="AlphaFoldDB" id="A0A7D9L3B0"/>
<keyword evidence="1" id="KW-0176">Collagen</keyword>
<gene>
    <name evidence="1" type="ORF">PACLA_8A054594</name>
</gene>
<dbReference type="InterPro" id="IPR036397">
    <property type="entry name" value="RNaseH_sf"/>
</dbReference>
<dbReference type="OrthoDB" id="6602337at2759"/>
<dbReference type="PANTHER" id="PTHR31511">
    <property type="entry name" value="PROTEIN CBG23764"/>
    <property type="match status" value="1"/>
</dbReference>
<name>A0A7D9L3B0_PARCT</name>
<accession>A0A7D9L3B0</accession>
<reference evidence="1" key="1">
    <citation type="submission" date="2020-04" db="EMBL/GenBank/DDBJ databases">
        <authorList>
            <person name="Alioto T."/>
            <person name="Alioto T."/>
            <person name="Gomez Garrido J."/>
        </authorList>
    </citation>
    <scope>NUCLEOTIDE SEQUENCE</scope>
    <source>
        <strain evidence="1">A484AB</strain>
    </source>
</reference>
<dbReference type="EMBL" id="CACRXK020013295">
    <property type="protein sequence ID" value="CAB4024904.1"/>
    <property type="molecule type" value="Genomic_DNA"/>
</dbReference>
<evidence type="ECO:0000313" key="1">
    <source>
        <dbReference type="EMBL" id="CAB4024904.1"/>
    </source>
</evidence>
<evidence type="ECO:0000313" key="2">
    <source>
        <dbReference type="Proteomes" id="UP001152795"/>
    </source>
</evidence>
<dbReference type="Gene3D" id="3.30.420.10">
    <property type="entry name" value="Ribonuclease H-like superfamily/Ribonuclease H"/>
    <property type="match status" value="1"/>
</dbReference>